<keyword evidence="3" id="KW-1185">Reference proteome</keyword>
<proteinExistence type="inferred from homology"/>
<sequence length="496" mass="55324">MNTPAYNDLAARQLRQHRLGHLQSIAQWDQAANMPAQGNEARSLALAEMDGLLHQLATDPALPGLLDAATAEPLDDTQRANLREIRRAWRSANALPQALVEAKCLANNRCEHAWRSQRPANDWAGFAPQLREVLTLARQEAELLSQSTGLSKYDALLDQYEPGMRSADVEQAFAPLRQWLPGLIRDVTAKQSQERVIEPVGPFPTAAQKALGLDAMRLMGFDFEAGRLDESTHPFCGGVPEDVRMTTRYREDNFLPSLMGTIHETGHGRYEQNLPRELLGQPIARARSMGIHESQSLSFEMQLGSHPAFAELLSPLLVKHFGAQPAFEPGNLHLLLTRVQPGFIRVDADEVTYPAHILLRFDIERALIEGQAEVDDIPALWDAKMAELLGIDTRGNFKDGPMQDVHWPAGLFGYFPCYTLGAMYAAQWFATMRAQQPGLDAHIAAGQLDGVFTWLRSHIWQAASRYETPELVRRASGEALNPAHFEAHLRSRYLGR</sequence>
<keyword evidence="1" id="KW-0645">Protease</keyword>
<keyword evidence="1" id="KW-0482">Metalloprotease</keyword>
<evidence type="ECO:0000313" key="2">
    <source>
        <dbReference type="EMBL" id="MFG6465253.1"/>
    </source>
</evidence>
<dbReference type="CDD" id="cd06460">
    <property type="entry name" value="M32_Taq"/>
    <property type="match status" value="1"/>
</dbReference>
<dbReference type="Gene3D" id="1.10.1370.30">
    <property type="match status" value="1"/>
</dbReference>
<evidence type="ECO:0000256" key="1">
    <source>
        <dbReference type="PIRNR" id="PIRNR006615"/>
    </source>
</evidence>
<name>A0ABW7GTD7_9BURK</name>
<protein>
    <recommendedName>
        <fullName evidence="1">Metal-dependent carboxypeptidase</fullName>
        <ecNumber evidence="1">3.4.17.19</ecNumber>
    </recommendedName>
</protein>
<organism evidence="2 3">
    <name type="scientific">Pelomonas baiyunensis</name>
    <dbReference type="NCBI Taxonomy" id="3299026"/>
    <lineage>
        <taxon>Bacteria</taxon>
        <taxon>Pseudomonadati</taxon>
        <taxon>Pseudomonadota</taxon>
        <taxon>Betaproteobacteria</taxon>
        <taxon>Burkholderiales</taxon>
        <taxon>Sphaerotilaceae</taxon>
        <taxon>Roseateles</taxon>
    </lineage>
</organism>
<dbReference type="PRINTS" id="PR00998">
    <property type="entry name" value="CRBOXYPTASET"/>
</dbReference>
<dbReference type="PANTHER" id="PTHR34217:SF1">
    <property type="entry name" value="CARBOXYPEPTIDASE 1"/>
    <property type="match status" value="1"/>
</dbReference>
<gene>
    <name evidence="2" type="ORF">ACG01O_01390</name>
</gene>
<dbReference type="PANTHER" id="PTHR34217">
    <property type="entry name" value="METAL-DEPENDENT CARBOXYPEPTIDASE"/>
    <property type="match status" value="1"/>
</dbReference>
<keyword evidence="1" id="KW-0479">Metal-binding</keyword>
<dbReference type="EMBL" id="JBIGIB010000001">
    <property type="protein sequence ID" value="MFG6465253.1"/>
    <property type="molecule type" value="Genomic_DNA"/>
</dbReference>
<dbReference type="InterPro" id="IPR001333">
    <property type="entry name" value="Peptidase_M32_Taq"/>
</dbReference>
<dbReference type="GO" id="GO:0004180">
    <property type="term" value="F:carboxypeptidase activity"/>
    <property type="evidence" value="ECO:0007669"/>
    <property type="project" value="UniProtKB-KW"/>
</dbReference>
<dbReference type="RefSeq" id="WP_394380444.1">
    <property type="nucleotide sequence ID" value="NZ_JBIGIB010000001.1"/>
</dbReference>
<accession>A0ABW7GTD7</accession>
<dbReference type="Pfam" id="PF02074">
    <property type="entry name" value="Peptidase_M32"/>
    <property type="match status" value="1"/>
</dbReference>
<keyword evidence="1 2" id="KW-0121">Carboxypeptidase</keyword>
<dbReference type="PROSITE" id="PS52034">
    <property type="entry name" value="PEPTIDASE_M32"/>
    <property type="match status" value="1"/>
</dbReference>
<comment type="catalytic activity">
    <reaction evidence="1">
        <text>Release of a C-terminal amino acid with broad specificity, except for -Pro.</text>
        <dbReference type="EC" id="3.4.17.19"/>
    </reaction>
</comment>
<comment type="similarity">
    <text evidence="1">Belongs to the peptidase M32 family.</text>
</comment>
<dbReference type="PIRSF" id="PIRSF006615">
    <property type="entry name" value="Zn_crbxpep_Taq"/>
    <property type="match status" value="1"/>
</dbReference>
<dbReference type="Proteomes" id="UP001606303">
    <property type="component" value="Unassembled WGS sequence"/>
</dbReference>
<keyword evidence="1 2" id="KW-0378">Hydrolase</keyword>
<reference evidence="2 3" key="1">
    <citation type="submission" date="2024-08" db="EMBL/GenBank/DDBJ databases">
        <authorList>
            <person name="Lu H."/>
        </authorList>
    </citation>
    <scope>NUCLEOTIDE SEQUENCE [LARGE SCALE GENOMIC DNA]</scope>
    <source>
        <strain evidence="2 3">BYS87W</strain>
    </source>
</reference>
<dbReference type="SUPFAM" id="SSF55486">
    <property type="entry name" value="Metalloproteases ('zincins'), catalytic domain"/>
    <property type="match status" value="1"/>
</dbReference>
<dbReference type="EC" id="3.4.17.19" evidence="1"/>
<comment type="function">
    <text evidence="1">Broad specificity carboxypetidase that releases amino acids sequentially from the C-terminus, including neutral, aromatic, polar and basic residues.</text>
</comment>
<comment type="caution">
    <text evidence="2">The sequence shown here is derived from an EMBL/GenBank/DDBJ whole genome shotgun (WGS) entry which is preliminary data.</text>
</comment>
<evidence type="ECO:0000313" key="3">
    <source>
        <dbReference type="Proteomes" id="UP001606303"/>
    </source>
</evidence>